<dbReference type="PROSITE" id="PS51186">
    <property type="entry name" value="GNAT"/>
    <property type="match status" value="1"/>
</dbReference>
<dbReference type="Pfam" id="PF00583">
    <property type="entry name" value="Acetyltransf_1"/>
    <property type="match status" value="1"/>
</dbReference>
<feature type="domain" description="N-acetyltransferase" evidence="1">
    <location>
        <begin position="176"/>
        <end position="314"/>
    </location>
</feature>
<accession>A0A9Q2W1L1</accession>
<sequence length="314" mass="34407">MTDSSPQLRIRRATPDDVPALTRWSSDETVAWVDAERLTDELRTGNYRPEWSWIAERAGQPVGRALWWGQADSERPATLDCLSTSVRGAAAVDVGAALVRAGLDAFGAGAPLEYNVDVAPTWTDDPAAVEAVRWRHEAAHLGGFARTTERISFARTTTTPRPPRPTRLRFAPAEDTTFRALFAAVAPGSLDDHTNDMVAREGIDALADDDLEFYRSLPGDRHAWRTAHAPDGTTVGFIIPTRTAYDASISYLGVLPEHRGHGFVHDLLAEMTHVHHDDGQDRIVGTTDAANTPMRAAFERAGFAVTRVRIVHAQ</sequence>
<evidence type="ECO:0000313" key="2">
    <source>
        <dbReference type="EMBL" id="MBT1541607.1"/>
    </source>
</evidence>
<gene>
    <name evidence="2" type="ORF">KK103_07545</name>
</gene>
<keyword evidence="2" id="KW-0012">Acyltransferase</keyword>
<dbReference type="Proteomes" id="UP000709437">
    <property type="component" value="Unassembled WGS sequence"/>
</dbReference>
<protein>
    <submittedName>
        <fullName evidence="2">GNAT family N-acetyltransferase</fullName>
        <ecNumber evidence="2">2.3.1.-</ecNumber>
    </submittedName>
</protein>
<evidence type="ECO:0000259" key="1">
    <source>
        <dbReference type="PROSITE" id="PS51186"/>
    </source>
</evidence>
<name>A0A9Q2W1L1_9MICO</name>
<organism evidence="2 3">
    <name type="scientific">Curtobacterium flaccumfaciens pv. flaccumfaciens</name>
    <dbReference type="NCBI Taxonomy" id="138532"/>
    <lineage>
        <taxon>Bacteria</taxon>
        <taxon>Bacillati</taxon>
        <taxon>Actinomycetota</taxon>
        <taxon>Actinomycetes</taxon>
        <taxon>Micrococcales</taxon>
        <taxon>Microbacteriaceae</taxon>
        <taxon>Curtobacterium</taxon>
    </lineage>
</organism>
<dbReference type="Gene3D" id="3.40.630.30">
    <property type="match status" value="1"/>
</dbReference>
<dbReference type="SUPFAM" id="SSF55729">
    <property type="entry name" value="Acyl-CoA N-acyltransferases (Nat)"/>
    <property type="match status" value="2"/>
</dbReference>
<dbReference type="InterPro" id="IPR016181">
    <property type="entry name" value="Acyl_CoA_acyltransferase"/>
</dbReference>
<dbReference type="AlphaFoldDB" id="A0A9Q2W1L1"/>
<keyword evidence="2" id="KW-0808">Transferase</keyword>
<comment type="caution">
    <text evidence="2">The sequence shown here is derived from an EMBL/GenBank/DDBJ whole genome shotgun (WGS) entry which is preliminary data.</text>
</comment>
<dbReference type="InterPro" id="IPR000182">
    <property type="entry name" value="GNAT_dom"/>
</dbReference>
<dbReference type="RefSeq" id="WP_214562713.1">
    <property type="nucleotide sequence ID" value="NZ_JAHEWX010000007.1"/>
</dbReference>
<dbReference type="EC" id="2.3.1.-" evidence="2"/>
<dbReference type="CDD" id="cd04301">
    <property type="entry name" value="NAT_SF"/>
    <property type="match status" value="1"/>
</dbReference>
<reference evidence="2" key="1">
    <citation type="submission" date="2021-05" db="EMBL/GenBank/DDBJ databases">
        <title>Whole genome sequence of Curtobacterium flaccumfaciens pv. flaccumfaciens strain CFBP 3417.</title>
        <authorList>
            <person name="Osdaghi E."/>
            <person name="Taghouti G."/>
            <person name="Portier P."/>
            <person name="Fazliarab A."/>
            <person name="Taghavi S.M."/>
            <person name="Briand M."/>
            <person name="Le-Saux M."/>
            <person name="Jacques M.-A."/>
        </authorList>
    </citation>
    <scope>NUCLEOTIDE SEQUENCE</scope>
    <source>
        <strain evidence="2">CFBP 3417</strain>
    </source>
</reference>
<dbReference type="GO" id="GO:0016747">
    <property type="term" value="F:acyltransferase activity, transferring groups other than amino-acyl groups"/>
    <property type="evidence" value="ECO:0007669"/>
    <property type="project" value="InterPro"/>
</dbReference>
<proteinExistence type="predicted"/>
<evidence type="ECO:0000313" key="3">
    <source>
        <dbReference type="Proteomes" id="UP000709437"/>
    </source>
</evidence>
<dbReference type="EMBL" id="JAHEWX010000007">
    <property type="protein sequence ID" value="MBT1541607.1"/>
    <property type="molecule type" value="Genomic_DNA"/>
</dbReference>